<name>A0A0N7KDS1_ORYSJ</name>
<dbReference type="InParanoid" id="A0A0N7KDS1"/>
<gene>
    <name evidence="1" type="ordered locus">Os01g0755550</name>
    <name evidence="1" type="ORF">OSNPB_010755550</name>
</gene>
<reference evidence="1 2" key="2">
    <citation type="journal article" date="2013" name="Plant Cell Physiol.">
        <title>Rice Annotation Project Database (RAP-DB): an integrative and interactive database for rice genomics.</title>
        <authorList>
            <person name="Sakai H."/>
            <person name="Lee S.S."/>
            <person name="Tanaka T."/>
            <person name="Numa H."/>
            <person name="Kim J."/>
            <person name="Kawahara Y."/>
            <person name="Wakimoto H."/>
            <person name="Yang C.C."/>
            <person name="Iwamoto M."/>
            <person name="Abe T."/>
            <person name="Yamada Y."/>
            <person name="Muto A."/>
            <person name="Inokuchi H."/>
            <person name="Ikemura T."/>
            <person name="Matsumoto T."/>
            <person name="Sasaki T."/>
            <person name="Itoh T."/>
        </authorList>
    </citation>
    <scope>NUCLEOTIDE SEQUENCE [LARGE SCALE GENOMIC DNA]</scope>
    <source>
        <strain evidence="2">cv. Nipponbare</strain>
    </source>
</reference>
<evidence type="ECO:0000313" key="2">
    <source>
        <dbReference type="Proteomes" id="UP000059680"/>
    </source>
</evidence>
<reference evidence="1 2" key="3">
    <citation type="journal article" date="2013" name="Rice">
        <title>Improvement of the Oryza sativa Nipponbare reference genome using next generation sequence and optical map data.</title>
        <authorList>
            <person name="Kawahara Y."/>
            <person name="de la Bastide M."/>
            <person name="Hamilton J.P."/>
            <person name="Kanamori H."/>
            <person name="McCombie W.R."/>
            <person name="Ouyang S."/>
            <person name="Schwartz D.C."/>
            <person name="Tanaka T."/>
            <person name="Wu J."/>
            <person name="Zhou S."/>
            <person name="Childs K.L."/>
            <person name="Davidson R.M."/>
            <person name="Lin H."/>
            <person name="Quesada-Ocampo L."/>
            <person name="Vaillancourt B."/>
            <person name="Sakai H."/>
            <person name="Lee S.S."/>
            <person name="Kim J."/>
            <person name="Numa H."/>
            <person name="Itoh T."/>
            <person name="Buell C.R."/>
            <person name="Matsumoto T."/>
        </authorList>
    </citation>
    <scope>NUCLEOTIDE SEQUENCE [LARGE SCALE GENOMIC DNA]</scope>
    <source>
        <strain evidence="2">cv. Nipponbare</strain>
    </source>
</reference>
<dbReference type="Proteomes" id="UP000059680">
    <property type="component" value="Chromosome 1"/>
</dbReference>
<accession>A0A0N7KDS1</accession>
<dbReference type="Gramene" id="Os01t0755550-00">
    <property type="protein sequence ID" value="Os01t0755550-00"/>
    <property type="gene ID" value="Os01g0755550"/>
</dbReference>
<sequence length="71" mass="7804">MRAMHQFFSLFSSPDHLTSVLLLALKPLRRRREKPHKPAAATGAANEMAEADLSGSHCRRLVVDGCDCEGV</sequence>
<dbReference type="PaxDb" id="39947-A0A0N7KDS1"/>
<organism evidence="1 2">
    <name type="scientific">Oryza sativa subsp. japonica</name>
    <name type="common">Rice</name>
    <dbReference type="NCBI Taxonomy" id="39947"/>
    <lineage>
        <taxon>Eukaryota</taxon>
        <taxon>Viridiplantae</taxon>
        <taxon>Streptophyta</taxon>
        <taxon>Embryophyta</taxon>
        <taxon>Tracheophyta</taxon>
        <taxon>Spermatophyta</taxon>
        <taxon>Magnoliopsida</taxon>
        <taxon>Liliopsida</taxon>
        <taxon>Poales</taxon>
        <taxon>Poaceae</taxon>
        <taxon>BOP clade</taxon>
        <taxon>Oryzoideae</taxon>
        <taxon>Oryzeae</taxon>
        <taxon>Oryzinae</taxon>
        <taxon>Oryza</taxon>
        <taxon>Oryza sativa</taxon>
    </lineage>
</organism>
<reference evidence="2" key="1">
    <citation type="journal article" date="2005" name="Nature">
        <title>The map-based sequence of the rice genome.</title>
        <authorList>
            <consortium name="International rice genome sequencing project (IRGSP)"/>
            <person name="Matsumoto T."/>
            <person name="Wu J."/>
            <person name="Kanamori H."/>
            <person name="Katayose Y."/>
            <person name="Fujisawa M."/>
            <person name="Namiki N."/>
            <person name="Mizuno H."/>
            <person name="Yamamoto K."/>
            <person name="Antonio B.A."/>
            <person name="Baba T."/>
            <person name="Sakata K."/>
            <person name="Nagamura Y."/>
            <person name="Aoki H."/>
            <person name="Arikawa K."/>
            <person name="Arita K."/>
            <person name="Bito T."/>
            <person name="Chiden Y."/>
            <person name="Fujitsuka N."/>
            <person name="Fukunaka R."/>
            <person name="Hamada M."/>
            <person name="Harada C."/>
            <person name="Hayashi A."/>
            <person name="Hijishita S."/>
            <person name="Honda M."/>
            <person name="Hosokawa S."/>
            <person name="Ichikawa Y."/>
            <person name="Idonuma A."/>
            <person name="Iijima M."/>
            <person name="Ikeda M."/>
            <person name="Ikeno M."/>
            <person name="Ito K."/>
            <person name="Ito S."/>
            <person name="Ito T."/>
            <person name="Ito Y."/>
            <person name="Ito Y."/>
            <person name="Iwabuchi A."/>
            <person name="Kamiya K."/>
            <person name="Karasawa W."/>
            <person name="Kurita K."/>
            <person name="Katagiri S."/>
            <person name="Kikuta A."/>
            <person name="Kobayashi H."/>
            <person name="Kobayashi N."/>
            <person name="Machita K."/>
            <person name="Maehara T."/>
            <person name="Masukawa M."/>
            <person name="Mizubayashi T."/>
            <person name="Mukai Y."/>
            <person name="Nagasaki H."/>
            <person name="Nagata Y."/>
            <person name="Naito S."/>
            <person name="Nakashima M."/>
            <person name="Nakama Y."/>
            <person name="Nakamichi Y."/>
            <person name="Nakamura M."/>
            <person name="Meguro A."/>
            <person name="Negishi M."/>
            <person name="Ohta I."/>
            <person name="Ohta T."/>
            <person name="Okamoto M."/>
            <person name="Ono N."/>
            <person name="Saji S."/>
            <person name="Sakaguchi M."/>
            <person name="Sakai K."/>
            <person name="Shibata M."/>
            <person name="Shimokawa T."/>
            <person name="Song J."/>
            <person name="Takazaki Y."/>
            <person name="Terasawa K."/>
            <person name="Tsugane M."/>
            <person name="Tsuji K."/>
            <person name="Ueda S."/>
            <person name="Waki K."/>
            <person name="Yamagata H."/>
            <person name="Yamamoto M."/>
            <person name="Yamamoto S."/>
            <person name="Yamane H."/>
            <person name="Yoshiki S."/>
            <person name="Yoshihara R."/>
            <person name="Yukawa K."/>
            <person name="Zhong H."/>
            <person name="Yano M."/>
            <person name="Yuan Q."/>
            <person name="Ouyang S."/>
            <person name="Liu J."/>
            <person name="Jones K.M."/>
            <person name="Gansberger K."/>
            <person name="Moffat K."/>
            <person name="Hill J."/>
            <person name="Bera J."/>
            <person name="Fadrosh D."/>
            <person name="Jin S."/>
            <person name="Johri S."/>
            <person name="Kim M."/>
            <person name="Overton L."/>
            <person name="Reardon M."/>
            <person name="Tsitrin T."/>
            <person name="Vuong H."/>
            <person name="Weaver B."/>
            <person name="Ciecko A."/>
            <person name="Tallon L."/>
            <person name="Jackson J."/>
            <person name="Pai G."/>
            <person name="Aken S.V."/>
            <person name="Utterback T."/>
            <person name="Reidmuller S."/>
            <person name="Feldblyum T."/>
            <person name="Hsiao J."/>
            <person name="Zismann V."/>
            <person name="Iobst S."/>
            <person name="de Vazeille A.R."/>
            <person name="Buell C.R."/>
            <person name="Ying K."/>
            <person name="Li Y."/>
            <person name="Lu T."/>
            <person name="Huang Y."/>
            <person name="Zhao Q."/>
            <person name="Feng Q."/>
            <person name="Zhang L."/>
            <person name="Zhu J."/>
            <person name="Weng Q."/>
            <person name="Mu J."/>
            <person name="Lu Y."/>
            <person name="Fan D."/>
            <person name="Liu Y."/>
            <person name="Guan J."/>
            <person name="Zhang Y."/>
            <person name="Yu S."/>
            <person name="Liu X."/>
            <person name="Zhang Y."/>
            <person name="Hong G."/>
            <person name="Han B."/>
            <person name="Choisne N."/>
            <person name="Demange N."/>
            <person name="Orjeda G."/>
            <person name="Samain S."/>
            <person name="Cattolico L."/>
            <person name="Pelletier E."/>
            <person name="Couloux A."/>
            <person name="Segurens B."/>
            <person name="Wincker P."/>
            <person name="D'Hont A."/>
            <person name="Scarpelli C."/>
            <person name="Weissenbach J."/>
            <person name="Salanoubat M."/>
            <person name="Quetier F."/>
            <person name="Yu Y."/>
            <person name="Kim H.R."/>
            <person name="Rambo T."/>
            <person name="Currie J."/>
            <person name="Collura K."/>
            <person name="Luo M."/>
            <person name="Yang T."/>
            <person name="Ammiraju J.S.S."/>
            <person name="Engler F."/>
            <person name="Soderlund C."/>
            <person name="Wing R.A."/>
            <person name="Palmer L.E."/>
            <person name="de la Bastide M."/>
            <person name="Spiegel L."/>
            <person name="Nascimento L."/>
            <person name="Zutavern T."/>
            <person name="O'Shaughnessy A."/>
            <person name="Dike S."/>
            <person name="Dedhia N."/>
            <person name="Preston R."/>
            <person name="Balija V."/>
            <person name="McCombie W.R."/>
            <person name="Chow T."/>
            <person name="Chen H."/>
            <person name="Chung M."/>
            <person name="Chen C."/>
            <person name="Shaw J."/>
            <person name="Wu H."/>
            <person name="Hsiao K."/>
            <person name="Chao Y."/>
            <person name="Chu M."/>
            <person name="Cheng C."/>
            <person name="Hour A."/>
            <person name="Lee P."/>
            <person name="Lin S."/>
            <person name="Lin Y."/>
            <person name="Liou J."/>
            <person name="Liu S."/>
            <person name="Hsing Y."/>
            <person name="Raghuvanshi S."/>
            <person name="Mohanty A."/>
            <person name="Bharti A.K."/>
            <person name="Gaur A."/>
            <person name="Gupta V."/>
            <person name="Kumar D."/>
            <person name="Ravi V."/>
            <person name="Vij S."/>
            <person name="Kapur A."/>
            <person name="Khurana P."/>
            <person name="Khurana P."/>
            <person name="Khurana J.P."/>
            <person name="Tyagi A.K."/>
            <person name="Gaikwad K."/>
            <person name="Singh A."/>
            <person name="Dalal V."/>
            <person name="Srivastava S."/>
            <person name="Dixit A."/>
            <person name="Pal A.K."/>
            <person name="Ghazi I.A."/>
            <person name="Yadav M."/>
            <person name="Pandit A."/>
            <person name="Bhargava A."/>
            <person name="Sureshbabu K."/>
            <person name="Batra K."/>
            <person name="Sharma T.R."/>
            <person name="Mohapatra T."/>
            <person name="Singh N.K."/>
            <person name="Messing J."/>
            <person name="Nelson A.B."/>
            <person name="Fuks G."/>
            <person name="Kavchok S."/>
            <person name="Keizer G."/>
            <person name="Linton E."/>
            <person name="Llaca V."/>
            <person name="Song R."/>
            <person name="Tanyolac B."/>
            <person name="Young S."/>
            <person name="Ho-Il K."/>
            <person name="Hahn J.H."/>
            <person name="Sangsakoo G."/>
            <person name="Vanavichit A."/>
            <person name="de Mattos Luiz.A.T."/>
            <person name="Zimmer P.D."/>
            <person name="Malone G."/>
            <person name="Dellagostin O."/>
            <person name="de Oliveira A.C."/>
            <person name="Bevan M."/>
            <person name="Bancroft I."/>
            <person name="Minx P."/>
            <person name="Cordum H."/>
            <person name="Wilson R."/>
            <person name="Cheng Z."/>
            <person name="Jin W."/>
            <person name="Jiang J."/>
            <person name="Leong S.A."/>
            <person name="Iwama H."/>
            <person name="Gojobori T."/>
            <person name="Itoh T."/>
            <person name="Niimura Y."/>
            <person name="Fujii Y."/>
            <person name="Habara T."/>
            <person name="Sakai H."/>
            <person name="Sato Y."/>
            <person name="Wilson G."/>
            <person name="Kumar K."/>
            <person name="McCouch S."/>
            <person name="Juretic N."/>
            <person name="Hoen D."/>
            <person name="Wright S."/>
            <person name="Bruskiewich R."/>
            <person name="Bureau T."/>
            <person name="Miyao A."/>
            <person name="Hirochika H."/>
            <person name="Nishikawa T."/>
            <person name="Kadowaki K."/>
            <person name="Sugiura M."/>
            <person name="Burr B."/>
            <person name="Sasaki T."/>
        </authorList>
    </citation>
    <scope>NUCLEOTIDE SEQUENCE [LARGE SCALE GENOMIC DNA]</scope>
    <source>
        <strain evidence="2">cv. Nipponbare</strain>
    </source>
</reference>
<dbReference type="AlphaFoldDB" id="A0A0N7KDS1"/>
<protein>
    <submittedName>
        <fullName evidence="1">Os01g0755550 protein</fullName>
    </submittedName>
</protein>
<keyword evidence="2" id="KW-1185">Reference proteome</keyword>
<dbReference type="EMBL" id="AP014957">
    <property type="protein sequence ID" value="BAS74401.1"/>
    <property type="molecule type" value="Genomic_DNA"/>
</dbReference>
<evidence type="ECO:0000313" key="1">
    <source>
        <dbReference type="EMBL" id="BAS74401.1"/>
    </source>
</evidence>
<proteinExistence type="predicted"/>